<dbReference type="EMBL" id="JADOER010000011">
    <property type="protein sequence ID" value="MBT9313070.1"/>
    <property type="molecule type" value="Genomic_DNA"/>
</dbReference>
<reference evidence="1 2" key="1">
    <citation type="journal article" date="2021" name="Mar. Drugs">
        <title>Genome Reduction and Secondary Metabolism of the Marine Sponge-Associated Cyanobacterium Leptothoe.</title>
        <authorList>
            <person name="Konstantinou D."/>
            <person name="Popin R.V."/>
            <person name="Fewer D.P."/>
            <person name="Sivonen K."/>
            <person name="Gkelis S."/>
        </authorList>
    </citation>
    <scope>NUCLEOTIDE SEQUENCE [LARGE SCALE GENOMIC DNA]</scope>
    <source>
        <strain evidence="1 2">TAU-MAC 1615</strain>
    </source>
</reference>
<protein>
    <submittedName>
        <fullName evidence="1">Uncharacterized protein</fullName>
    </submittedName>
</protein>
<sequence length="196" mass="22089">MVERIIHDLQRDRGSISKVPTIRTRSKSIRPRKPLFQAVNTSNNQPSFNIWIAIAMPLTAQILRLTIPQLNFQMPANQNSLALEAPAYYQQLNHGSAVTIQNTSPEGVRVTLKAKDTDAKYTFNLAPCGGCRYYNTSQDLPEQCDPGPTYTLALPAGAYLATMNYDGQTRTESGEWHLAEGWEHFGCYYSLYNDRK</sequence>
<dbReference type="RefSeq" id="WP_215618958.1">
    <property type="nucleotide sequence ID" value="NZ_JADOER010000011.1"/>
</dbReference>
<evidence type="ECO:0000313" key="2">
    <source>
        <dbReference type="Proteomes" id="UP001196661"/>
    </source>
</evidence>
<organism evidence="1 2">
    <name type="scientific">Leptothoe kymatousa TAU-MAC 1615</name>
    <dbReference type="NCBI Taxonomy" id="2364775"/>
    <lineage>
        <taxon>Bacteria</taxon>
        <taxon>Bacillati</taxon>
        <taxon>Cyanobacteriota</taxon>
        <taxon>Cyanophyceae</taxon>
        <taxon>Nodosilineales</taxon>
        <taxon>Cymatolegaceae</taxon>
        <taxon>Leptothoe</taxon>
        <taxon>Leptothoe kymatousa</taxon>
    </lineage>
</organism>
<accession>A0ABS5Y5I4</accession>
<gene>
    <name evidence="1" type="ORF">IXB28_12690</name>
</gene>
<evidence type="ECO:0000313" key="1">
    <source>
        <dbReference type="EMBL" id="MBT9313070.1"/>
    </source>
</evidence>
<name>A0ABS5Y5I4_9CYAN</name>
<comment type="caution">
    <text evidence="1">The sequence shown here is derived from an EMBL/GenBank/DDBJ whole genome shotgun (WGS) entry which is preliminary data.</text>
</comment>
<keyword evidence="2" id="KW-1185">Reference proteome</keyword>
<dbReference type="Proteomes" id="UP001196661">
    <property type="component" value="Unassembled WGS sequence"/>
</dbReference>
<proteinExistence type="predicted"/>